<protein>
    <recommendedName>
        <fullName evidence="6">Amino acid transporter transmembrane domain-containing protein</fullName>
    </recommendedName>
</protein>
<evidence type="ECO:0000256" key="3">
    <source>
        <dbReference type="ARBA" id="ARBA00022989"/>
    </source>
</evidence>
<sequence length="155" mass="17141">MFQIIDYLFTMDLSRDMLFLAILPFFILIATVRSLVVLSWIGFFGNILVITAIVIIVAQMLFMEHVPMSYLPVVTSIEGVTLAAGSIIYAYAAQGVVLPLENKMRKPQDMLGFFGVISISVAFIFAVYVITGFLGYLTYGDHLKGSITLNLTNSP</sequence>
<feature type="transmembrane region" description="Helical" evidence="5">
    <location>
        <begin position="113"/>
        <end position="139"/>
    </location>
</feature>
<comment type="subcellular location">
    <subcellularLocation>
        <location evidence="1">Membrane</location>
        <topology evidence="1">Multi-pass membrane protein</topology>
    </subcellularLocation>
</comment>
<evidence type="ECO:0000259" key="6">
    <source>
        <dbReference type="Pfam" id="PF01490"/>
    </source>
</evidence>
<feature type="transmembrane region" description="Helical" evidence="5">
    <location>
        <begin position="17"/>
        <end position="36"/>
    </location>
</feature>
<evidence type="ECO:0000256" key="4">
    <source>
        <dbReference type="ARBA" id="ARBA00023136"/>
    </source>
</evidence>
<comment type="caution">
    <text evidence="7">The sequence shown here is derived from an EMBL/GenBank/DDBJ whole genome shotgun (WGS) entry which is preliminary data.</text>
</comment>
<name>A0A368G1S4_ANCCA</name>
<dbReference type="OrthoDB" id="1684102at2759"/>
<dbReference type="InterPro" id="IPR013057">
    <property type="entry name" value="AA_transpt_TM"/>
</dbReference>
<dbReference type="Proteomes" id="UP000252519">
    <property type="component" value="Unassembled WGS sequence"/>
</dbReference>
<evidence type="ECO:0000313" key="7">
    <source>
        <dbReference type="EMBL" id="RCN38423.1"/>
    </source>
</evidence>
<gene>
    <name evidence="7" type="ORF">ANCCAN_15655</name>
</gene>
<keyword evidence="3 5" id="KW-1133">Transmembrane helix</keyword>
<evidence type="ECO:0000256" key="1">
    <source>
        <dbReference type="ARBA" id="ARBA00004141"/>
    </source>
</evidence>
<feature type="transmembrane region" description="Helical" evidence="5">
    <location>
        <begin position="43"/>
        <end position="63"/>
    </location>
</feature>
<organism evidence="7 8">
    <name type="scientific">Ancylostoma caninum</name>
    <name type="common">Dog hookworm</name>
    <dbReference type="NCBI Taxonomy" id="29170"/>
    <lineage>
        <taxon>Eukaryota</taxon>
        <taxon>Metazoa</taxon>
        <taxon>Ecdysozoa</taxon>
        <taxon>Nematoda</taxon>
        <taxon>Chromadorea</taxon>
        <taxon>Rhabditida</taxon>
        <taxon>Rhabditina</taxon>
        <taxon>Rhabditomorpha</taxon>
        <taxon>Strongyloidea</taxon>
        <taxon>Ancylostomatidae</taxon>
        <taxon>Ancylostomatinae</taxon>
        <taxon>Ancylostoma</taxon>
    </lineage>
</organism>
<evidence type="ECO:0000313" key="8">
    <source>
        <dbReference type="Proteomes" id="UP000252519"/>
    </source>
</evidence>
<accession>A0A368G1S4</accession>
<feature type="domain" description="Amino acid transporter transmembrane" evidence="6">
    <location>
        <begin position="8"/>
        <end position="154"/>
    </location>
</feature>
<reference evidence="7 8" key="1">
    <citation type="submission" date="2014-10" db="EMBL/GenBank/DDBJ databases">
        <title>Draft genome of the hookworm Ancylostoma caninum.</title>
        <authorList>
            <person name="Mitreva M."/>
        </authorList>
    </citation>
    <scope>NUCLEOTIDE SEQUENCE [LARGE SCALE GENOMIC DNA]</scope>
    <source>
        <strain evidence="7 8">Baltimore</strain>
    </source>
</reference>
<dbReference type="PANTHER" id="PTHR22950:SF217">
    <property type="entry name" value="AMINO ACID TRANSPORTER TRANSMEMBRANE DOMAIN-CONTAINING PROTEIN"/>
    <property type="match status" value="1"/>
</dbReference>
<feature type="transmembrane region" description="Helical" evidence="5">
    <location>
        <begin position="69"/>
        <end position="92"/>
    </location>
</feature>
<dbReference type="GO" id="GO:0005774">
    <property type="term" value="C:vacuolar membrane"/>
    <property type="evidence" value="ECO:0007669"/>
    <property type="project" value="TreeGrafter"/>
</dbReference>
<dbReference type="GO" id="GO:0015179">
    <property type="term" value="F:L-amino acid transmembrane transporter activity"/>
    <property type="evidence" value="ECO:0007669"/>
    <property type="project" value="TreeGrafter"/>
</dbReference>
<dbReference type="EMBL" id="JOJR01000400">
    <property type="protein sequence ID" value="RCN38423.1"/>
    <property type="molecule type" value="Genomic_DNA"/>
</dbReference>
<dbReference type="STRING" id="29170.A0A368G1S4"/>
<dbReference type="AlphaFoldDB" id="A0A368G1S4"/>
<dbReference type="PANTHER" id="PTHR22950">
    <property type="entry name" value="AMINO ACID TRANSPORTER"/>
    <property type="match status" value="1"/>
</dbReference>
<keyword evidence="4 5" id="KW-0472">Membrane</keyword>
<evidence type="ECO:0000256" key="5">
    <source>
        <dbReference type="SAM" id="Phobius"/>
    </source>
</evidence>
<evidence type="ECO:0000256" key="2">
    <source>
        <dbReference type="ARBA" id="ARBA00022692"/>
    </source>
</evidence>
<proteinExistence type="predicted"/>
<keyword evidence="2 5" id="KW-0812">Transmembrane</keyword>
<keyword evidence="8" id="KW-1185">Reference proteome</keyword>
<dbReference type="Pfam" id="PF01490">
    <property type="entry name" value="Aa_trans"/>
    <property type="match status" value="1"/>
</dbReference>